<keyword evidence="2" id="KW-1185">Reference proteome</keyword>
<dbReference type="InterPro" id="IPR042044">
    <property type="entry name" value="EXOC6PINT-1/Sec15/Tip20_C_dom2"/>
</dbReference>
<dbReference type="PANTHER" id="PTHR13520">
    <property type="entry name" value="RAD50-INTERACTING PROTEIN 1 RINT-1"/>
    <property type="match status" value="1"/>
</dbReference>
<dbReference type="Pfam" id="PF04437">
    <property type="entry name" value="RINT1_TIP1"/>
    <property type="match status" value="1"/>
</dbReference>
<gene>
    <name evidence="1" type="ORF">BASA50_001644</name>
</gene>
<dbReference type="PROSITE" id="PS51386">
    <property type="entry name" value="RINT1_TIP20"/>
    <property type="match status" value="1"/>
</dbReference>
<sequence>METSLLPLSLPPMDQLLHSSKDELDEQLLLTIEHSAVENKKAQLISQSSRSSIDSIKTEAQGLKTSIKEARSSILALTGSINTTNDTTLSYLSETMALLGRLEAAKSELQSLCDINTKCSLMKACLESGDLSTAIQHYCTFFEQPHLAGEVSEAGATSNVYSFVEAYFTSKADLRRSSLHTYHQLIHKQLLAKAVPILLEMSWPKATDSSISHSILLRLTPILKLASLVQHPGILSPSSASIGPSKSYVELIELLMSPIRKSFKFHFYGKRPTNSLKKILVDQQDFLDDFIQPFLNQISSINLSAKEIFSRSLADLVSRKLQHDLPNLLLQPASFLHTIEEVFLFDENMRENYISPELFSTTWKSCAEIVLENESVFALWADLERQATEVRFKEIVSDPDRWTMALVKMSDIDDDHTLVFSERMQSLFDAISHRCRRLQKYEQRVEFSRLVHLPVLHQFLDILSQELWRHQSTFIPINDPRYNLPYKGTRISHMACCLGSIHSIATSIRLWSKELLLYGDPSVDDTDIFSATLVSYDELIAKIAHVSIEDIMLDISESLWEYERRLDWLDGSCDSTALSSDTISQSLKEPIHTISHYLGCVKSHLSVPLFRKHFLRPVTRLIDERIWEKLVVRGQFSFRGGSQFSLDVRLGFLHSLQPMHPSPAALLPRLSEASTILALPVEATETDQVDIYSIMLAAIEDGEELMPMLERIGVFQLTSKEVREVVGRRIEALGEF</sequence>
<evidence type="ECO:0000313" key="2">
    <source>
        <dbReference type="Proteomes" id="UP001648503"/>
    </source>
</evidence>
<reference evidence="1 2" key="1">
    <citation type="submission" date="2021-02" db="EMBL/GenBank/DDBJ databases">
        <title>Variation within the Batrachochytrium salamandrivorans European outbreak.</title>
        <authorList>
            <person name="Kelly M."/>
            <person name="Pasmans F."/>
            <person name="Shea T.P."/>
            <person name="Munoz J.F."/>
            <person name="Carranza S."/>
            <person name="Cuomo C.A."/>
            <person name="Martel A."/>
        </authorList>
    </citation>
    <scope>NUCLEOTIDE SEQUENCE [LARGE SCALE GENOMIC DNA]</scope>
    <source>
        <strain evidence="1 2">AMFP18/2</strain>
    </source>
</reference>
<protein>
    <submittedName>
        <fullName evidence="1">Uncharacterized protein</fullName>
    </submittedName>
</protein>
<evidence type="ECO:0000313" key="1">
    <source>
        <dbReference type="EMBL" id="KAH6601374.1"/>
    </source>
</evidence>
<proteinExistence type="predicted"/>
<organism evidence="1 2">
    <name type="scientific">Batrachochytrium salamandrivorans</name>
    <dbReference type="NCBI Taxonomy" id="1357716"/>
    <lineage>
        <taxon>Eukaryota</taxon>
        <taxon>Fungi</taxon>
        <taxon>Fungi incertae sedis</taxon>
        <taxon>Chytridiomycota</taxon>
        <taxon>Chytridiomycota incertae sedis</taxon>
        <taxon>Chytridiomycetes</taxon>
        <taxon>Rhizophydiales</taxon>
        <taxon>Rhizophydiales incertae sedis</taxon>
        <taxon>Batrachochytrium</taxon>
    </lineage>
</organism>
<name>A0ABQ8FNM1_9FUNG</name>
<accession>A0ABQ8FNM1</accession>
<dbReference type="PANTHER" id="PTHR13520:SF0">
    <property type="entry name" value="RAD50-INTERACTING PROTEIN 1"/>
    <property type="match status" value="1"/>
</dbReference>
<comment type="caution">
    <text evidence="1">The sequence shown here is derived from an EMBL/GenBank/DDBJ whole genome shotgun (WGS) entry which is preliminary data.</text>
</comment>
<dbReference type="EMBL" id="JAFCIX010000010">
    <property type="protein sequence ID" value="KAH6601374.1"/>
    <property type="molecule type" value="Genomic_DNA"/>
</dbReference>
<dbReference type="Gene3D" id="1.20.58.670">
    <property type="entry name" value="Dsl1p vesicle tethering complex, Tip20p subunit, domain D"/>
    <property type="match status" value="1"/>
</dbReference>
<dbReference type="Proteomes" id="UP001648503">
    <property type="component" value="Unassembled WGS sequence"/>
</dbReference>
<dbReference type="InterPro" id="IPR007528">
    <property type="entry name" value="RINT1_Tip20"/>
</dbReference>